<dbReference type="InterPro" id="IPR036259">
    <property type="entry name" value="MFS_trans_sf"/>
</dbReference>
<feature type="region of interest" description="Disordered" evidence="8">
    <location>
        <begin position="461"/>
        <end position="520"/>
    </location>
</feature>
<feature type="compositionally biased region" description="Low complexity" evidence="8">
    <location>
        <begin position="467"/>
        <end position="482"/>
    </location>
</feature>
<dbReference type="PROSITE" id="PS50850">
    <property type="entry name" value="MFS"/>
    <property type="match status" value="1"/>
</dbReference>
<reference evidence="11 12" key="1">
    <citation type="submission" date="2020-07" db="EMBL/GenBank/DDBJ databases">
        <title>Sequencing the genomes of 1000 actinobacteria strains.</title>
        <authorList>
            <person name="Klenk H.-P."/>
        </authorList>
    </citation>
    <scope>NUCLEOTIDE SEQUENCE [LARGE SCALE GENOMIC DNA]</scope>
    <source>
        <strain evidence="11 12">DSM 41455</strain>
    </source>
</reference>
<dbReference type="SUPFAM" id="SSF103473">
    <property type="entry name" value="MFS general substrate transporter"/>
    <property type="match status" value="1"/>
</dbReference>
<comment type="subcellular location">
    <subcellularLocation>
        <location evidence="1">Cell membrane</location>
        <topology evidence="1">Multi-pass membrane protein</topology>
    </subcellularLocation>
</comment>
<keyword evidence="4 9" id="KW-0812">Transmembrane</keyword>
<dbReference type="InterPro" id="IPR020846">
    <property type="entry name" value="MFS_dom"/>
</dbReference>
<evidence type="ECO:0000256" key="3">
    <source>
        <dbReference type="ARBA" id="ARBA00022475"/>
    </source>
</evidence>
<dbReference type="EMBL" id="JACCCF010000001">
    <property type="protein sequence ID" value="NYE44414.1"/>
    <property type="molecule type" value="Genomic_DNA"/>
</dbReference>
<keyword evidence="2" id="KW-0813">Transport</keyword>
<feature type="transmembrane region" description="Helical" evidence="9">
    <location>
        <begin position="297"/>
        <end position="317"/>
    </location>
</feature>
<feature type="transmembrane region" description="Helical" evidence="9">
    <location>
        <begin position="433"/>
        <end position="454"/>
    </location>
</feature>
<dbReference type="GO" id="GO:0022857">
    <property type="term" value="F:transmembrane transporter activity"/>
    <property type="evidence" value="ECO:0007669"/>
    <property type="project" value="InterPro"/>
</dbReference>
<dbReference type="CDD" id="cd17321">
    <property type="entry name" value="MFS_MMR_MDR_like"/>
    <property type="match status" value="1"/>
</dbReference>
<feature type="transmembrane region" description="Helical" evidence="9">
    <location>
        <begin position="268"/>
        <end position="291"/>
    </location>
</feature>
<feature type="compositionally biased region" description="Basic residues" evidence="8">
    <location>
        <begin position="508"/>
        <end position="520"/>
    </location>
</feature>
<keyword evidence="3" id="KW-1003">Cell membrane</keyword>
<feature type="transmembrane region" description="Helical" evidence="9">
    <location>
        <begin position="49"/>
        <end position="69"/>
    </location>
</feature>
<evidence type="ECO:0000256" key="8">
    <source>
        <dbReference type="SAM" id="MobiDB-lite"/>
    </source>
</evidence>
<dbReference type="Pfam" id="PF07690">
    <property type="entry name" value="MFS_1"/>
    <property type="match status" value="1"/>
</dbReference>
<accession>A0A7Y9KYW3</accession>
<feature type="transmembrane region" description="Helical" evidence="9">
    <location>
        <begin position="204"/>
        <end position="223"/>
    </location>
</feature>
<dbReference type="GO" id="GO:0005886">
    <property type="term" value="C:plasma membrane"/>
    <property type="evidence" value="ECO:0007669"/>
    <property type="project" value="UniProtKB-SubCell"/>
</dbReference>
<evidence type="ECO:0000256" key="1">
    <source>
        <dbReference type="ARBA" id="ARBA00004651"/>
    </source>
</evidence>
<evidence type="ECO:0000313" key="12">
    <source>
        <dbReference type="Proteomes" id="UP000530403"/>
    </source>
</evidence>
<dbReference type="InterPro" id="IPR011701">
    <property type="entry name" value="MFS"/>
</dbReference>
<keyword evidence="6 9" id="KW-0472">Membrane</keyword>
<gene>
    <name evidence="11" type="ORF">HEB29_005425</name>
</gene>
<organism evidence="11 12">
    <name type="scientific">Streptomyces fulvorobeus</name>
    <dbReference type="NCBI Taxonomy" id="284028"/>
    <lineage>
        <taxon>Bacteria</taxon>
        <taxon>Bacillati</taxon>
        <taxon>Actinomycetota</taxon>
        <taxon>Actinomycetes</taxon>
        <taxon>Kitasatosporales</taxon>
        <taxon>Streptomycetaceae</taxon>
        <taxon>Streptomyces</taxon>
    </lineage>
</organism>
<feature type="transmembrane region" description="Helical" evidence="9">
    <location>
        <begin position="324"/>
        <end position="343"/>
    </location>
</feature>
<sequence>MSLPPPAPRPYRSGPVLSLLAGAQFLVVLNTSIVNVALPAIGQDLHLTPTGLAWIVNAYLIAFGALLPVGGRLADLLGHRAAFLTGLLVFAAGSLAASIPSGSGPLIAARAVQGIGAALLSPAGLAILLAHWAPGAARGRALGIWGAASAAGGAAGVLLGGVLTSALGWWAIFAISAIAALPALAATLLLLTRGERKHTARLDVPGALTVTAGLTLLVYGLGARGTTPLPDFAVPAAGLLLLLVLMPIERRANDPLLPPVLLRNRAAVTGNLLMLLLGAVCVATFFFLPLYQQKVLGYSPLGAALTQLPLAAALMAASWGAGRLRGTLLPGLLVLAAGLFWLARLPVDGAFLTDLLGPSLLIGAGLGLAFVPLTALGVGGVEPRHAGIAGGLINTSRQIGGAIGLAILTTLAAPAAGRAVPGPADLAYGYRRALVAAALIALLAAAGTGVHLLHHRSRAAAAERAHPAATPAPETTPCALPLQGEPAPGPPTHQPNHPGTFHEALPHRPLHPARRRDHRP</sequence>
<feature type="domain" description="Major facilitator superfamily (MFS) profile" evidence="10">
    <location>
        <begin position="16"/>
        <end position="456"/>
    </location>
</feature>
<dbReference type="Proteomes" id="UP000530403">
    <property type="component" value="Unassembled WGS sequence"/>
</dbReference>
<dbReference type="PANTHER" id="PTHR42718">
    <property type="entry name" value="MAJOR FACILITATOR SUPERFAMILY MULTIDRUG TRANSPORTER MFSC"/>
    <property type="match status" value="1"/>
</dbReference>
<evidence type="ECO:0000256" key="4">
    <source>
        <dbReference type="ARBA" id="ARBA00022692"/>
    </source>
</evidence>
<keyword evidence="5 9" id="KW-1133">Transmembrane helix</keyword>
<feature type="transmembrane region" description="Helical" evidence="9">
    <location>
        <begin position="142"/>
        <end position="163"/>
    </location>
</feature>
<feature type="transmembrane region" description="Helical" evidence="9">
    <location>
        <begin position="111"/>
        <end position="130"/>
    </location>
</feature>
<feature type="transmembrane region" description="Helical" evidence="9">
    <location>
        <begin position="81"/>
        <end position="99"/>
    </location>
</feature>
<evidence type="ECO:0000256" key="6">
    <source>
        <dbReference type="ARBA" id="ARBA00023136"/>
    </source>
</evidence>
<dbReference type="AlphaFoldDB" id="A0A7Y9KYW3"/>
<evidence type="ECO:0000313" key="11">
    <source>
        <dbReference type="EMBL" id="NYE44414.1"/>
    </source>
</evidence>
<evidence type="ECO:0000256" key="2">
    <source>
        <dbReference type="ARBA" id="ARBA00022448"/>
    </source>
</evidence>
<feature type="transmembrane region" description="Helical" evidence="9">
    <location>
        <begin position="169"/>
        <end position="192"/>
    </location>
</feature>
<dbReference type="PANTHER" id="PTHR42718:SF46">
    <property type="entry name" value="BLR6921 PROTEIN"/>
    <property type="match status" value="1"/>
</dbReference>
<proteinExistence type="predicted"/>
<feature type="transmembrane region" description="Helical" evidence="9">
    <location>
        <begin position="229"/>
        <end position="248"/>
    </location>
</feature>
<dbReference type="GO" id="GO:0046677">
    <property type="term" value="P:response to antibiotic"/>
    <property type="evidence" value="ECO:0007669"/>
    <property type="project" value="UniProtKB-KW"/>
</dbReference>
<keyword evidence="7" id="KW-0046">Antibiotic resistance</keyword>
<feature type="transmembrane region" description="Helical" evidence="9">
    <location>
        <begin position="355"/>
        <end position="378"/>
    </location>
</feature>
<evidence type="ECO:0000256" key="9">
    <source>
        <dbReference type="SAM" id="Phobius"/>
    </source>
</evidence>
<evidence type="ECO:0000256" key="5">
    <source>
        <dbReference type="ARBA" id="ARBA00022989"/>
    </source>
</evidence>
<dbReference type="RefSeq" id="WP_179764346.1">
    <property type="nucleotide sequence ID" value="NZ_BAAAUE010000022.1"/>
</dbReference>
<comment type="caution">
    <text evidence="11">The sequence shown here is derived from an EMBL/GenBank/DDBJ whole genome shotgun (WGS) entry which is preliminary data.</text>
</comment>
<evidence type="ECO:0000259" key="10">
    <source>
        <dbReference type="PROSITE" id="PS50850"/>
    </source>
</evidence>
<dbReference type="Gene3D" id="1.20.1250.20">
    <property type="entry name" value="MFS general substrate transporter like domains"/>
    <property type="match status" value="1"/>
</dbReference>
<feature type="transmembrane region" description="Helical" evidence="9">
    <location>
        <begin position="399"/>
        <end position="421"/>
    </location>
</feature>
<protein>
    <submittedName>
        <fullName evidence="11">EmrB/QacA subfamily drug resistance transporter</fullName>
    </submittedName>
</protein>
<evidence type="ECO:0000256" key="7">
    <source>
        <dbReference type="ARBA" id="ARBA00023251"/>
    </source>
</evidence>
<name>A0A7Y9KYW3_9ACTN</name>